<feature type="binding site" evidence="16">
    <location>
        <position position="166"/>
    </location>
    <ligand>
        <name>Zn(2+)</name>
        <dbReference type="ChEBI" id="CHEBI:29105"/>
        <note>catalytic</note>
    </ligand>
</feature>
<evidence type="ECO:0000256" key="2">
    <source>
        <dbReference type="ARBA" id="ARBA00007931"/>
    </source>
</evidence>
<feature type="active site" evidence="15">
    <location>
        <position position="69"/>
    </location>
</feature>
<evidence type="ECO:0000256" key="15">
    <source>
        <dbReference type="PIRSR" id="PIRSR006404-1"/>
    </source>
</evidence>
<dbReference type="PANTHER" id="PTHR39188:SF3">
    <property type="entry name" value="STAGE IV SPORULATION PROTEIN FB"/>
    <property type="match status" value="1"/>
</dbReference>
<dbReference type="InterPro" id="IPR000644">
    <property type="entry name" value="CBS_dom"/>
</dbReference>
<dbReference type="Proteomes" id="UP001231166">
    <property type="component" value="Chromosome"/>
</dbReference>
<feature type="domain" description="CBS" evidence="18">
    <location>
        <begin position="252"/>
        <end position="311"/>
    </location>
</feature>
<reference evidence="20" key="2">
    <citation type="submission" date="2023-07" db="EMBL/GenBank/DDBJ databases">
        <title>Genomic analysis of Rhodococcus opacus VOC-14 with glycol ethers degradation activity.</title>
        <authorList>
            <person name="Narkevich D.A."/>
            <person name="Hlushen A.M."/>
            <person name="Akhremchuk A.E."/>
            <person name="Sikolenko M.A."/>
            <person name="Valentovich L.N."/>
        </authorList>
    </citation>
    <scope>NUCLEOTIDE SEQUENCE</scope>
    <source>
        <strain evidence="20">VOC-14</strain>
    </source>
</reference>
<dbReference type="EMBL" id="JAPWIS010000023">
    <property type="protein sequence ID" value="MCZ4588531.1"/>
    <property type="molecule type" value="Genomic_DNA"/>
</dbReference>
<keyword evidence="6 14" id="KW-0479">Metal-binding</keyword>
<gene>
    <name evidence="19" type="ORF">O4328_33545</name>
    <name evidence="20" type="ORF">Q5707_16865</name>
</gene>
<dbReference type="Pfam" id="PF00571">
    <property type="entry name" value="CBS"/>
    <property type="match status" value="2"/>
</dbReference>
<dbReference type="Pfam" id="PF02163">
    <property type="entry name" value="Peptidase_M50"/>
    <property type="match status" value="2"/>
</dbReference>
<feature type="transmembrane region" description="Helical" evidence="14">
    <location>
        <begin position="108"/>
        <end position="132"/>
    </location>
</feature>
<evidence type="ECO:0000313" key="22">
    <source>
        <dbReference type="Proteomes" id="UP001231166"/>
    </source>
</evidence>
<comment type="subcellular location">
    <subcellularLocation>
        <location evidence="1 14">Cell membrane</location>
        <topology evidence="1 14">Multi-pass membrane protein</topology>
    </subcellularLocation>
</comment>
<sequence>MLRGAIPVGRIAGIRISVHWSLIATLALLASLLSLSILPMQLAGRPTSHYWIIGTVTAALFILTLVAHEFAHSVVARRHGVSVDRVTLWLLGGMSELRDEPPDPQADLHIALAGPITSLLIGVTSLVVAFSVEQITGPLVTAGLIWLGTANLILAIFNLLPGAPLDGGRVLRAVLWRRSGDRLAATTSAARSGRTLGLALILLGGAQAILLGSVGGLWLMLLGWFLRTAANVELMTASARHRLGDLHVADAMTPTPLAAAAGDTVEGFLATAASSSHHRLFPVVDPNMHPIGVITLSDLARTAPAARSRTTIGSLARPLPDADIVTSDALLADVATAVLLRPGLDLIAVVDGGQRLTGIVTATDLVRVCDRTALGLPLRHHPTTPGNGGGLD</sequence>
<evidence type="ECO:0000313" key="19">
    <source>
        <dbReference type="EMBL" id="MCZ4588531.1"/>
    </source>
</evidence>
<name>A0AAX3YML3_RHOOP</name>
<protein>
    <recommendedName>
        <fullName evidence="14">Zinc metalloprotease</fullName>
    </recommendedName>
</protein>
<keyword evidence="13 14" id="KW-0472">Membrane</keyword>
<feature type="transmembrane region" description="Helical" evidence="14">
    <location>
        <begin position="139"/>
        <end position="160"/>
    </location>
</feature>
<keyword evidence="4 14" id="KW-0645">Protease</keyword>
<evidence type="ECO:0000256" key="12">
    <source>
        <dbReference type="ARBA" id="ARBA00023122"/>
    </source>
</evidence>
<evidence type="ECO:0000256" key="8">
    <source>
        <dbReference type="ARBA" id="ARBA00022801"/>
    </source>
</evidence>
<dbReference type="PANTHER" id="PTHR39188">
    <property type="entry name" value="MEMBRANE-ASSOCIATED ZINC METALLOPROTEASE M50B"/>
    <property type="match status" value="1"/>
</dbReference>
<evidence type="ECO:0000313" key="20">
    <source>
        <dbReference type="EMBL" id="WLF50541.1"/>
    </source>
</evidence>
<evidence type="ECO:0000256" key="3">
    <source>
        <dbReference type="ARBA" id="ARBA00022475"/>
    </source>
</evidence>
<dbReference type="GO" id="GO:0046872">
    <property type="term" value="F:metal ion binding"/>
    <property type="evidence" value="ECO:0007669"/>
    <property type="project" value="UniProtKB-UniRule"/>
</dbReference>
<keyword evidence="21" id="KW-1185">Reference proteome</keyword>
<keyword evidence="7" id="KW-0677">Repeat</keyword>
<dbReference type="PIRSF" id="PIRSF006404">
    <property type="entry name" value="UCP006404_Pept_M50_CBS"/>
    <property type="match status" value="1"/>
</dbReference>
<keyword evidence="5 14" id="KW-0812">Transmembrane</keyword>
<dbReference type="GO" id="GO:0005886">
    <property type="term" value="C:plasma membrane"/>
    <property type="evidence" value="ECO:0007669"/>
    <property type="project" value="UniProtKB-SubCell"/>
</dbReference>
<dbReference type="AlphaFoldDB" id="A0AAX3YML3"/>
<evidence type="ECO:0000259" key="18">
    <source>
        <dbReference type="PROSITE" id="PS51371"/>
    </source>
</evidence>
<dbReference type="SUPFAM" id="SSF54631">
    <property type="entry name" value="CBS-domain pair"/>
    <property type="match status" value="1"/>
</dbReference>
<keyword evidence="8 14" id="KW-0378">Hydrolase</keyword>
<keyword evidence="9 14" id="KW-0862">Zinc</keyword>
<feature type="transmembrane region" description="Helical" evidence="14">
    <location>
        <begin position="20"/>
        <end position="38"/>
    </location>
</feature>
<evidence type="ECO:0000256" key="13">
    <source>
        <dbReference type="ARBA" id="ARBA00023136"/>
    </source>
</evidence>
<feature type="binding site" evidence="16">
    <location>
        <position position="72"/>
    </location>
    <ligand>
        <name>Zn(2+)</name>
        <dbReference type="ChEBI" id="CHEBI:29105"/>
        <note>catalytic</note>
    </ligand>
</feature>
<dbReference type="InterPro" id="IPR016483">
    <property type="entry name" value="UCP006404_Pept_M50_CBS"/>
</dbReference>
<dbReference type="Gene3D" id="3.10.580.10">
    <property type="entry name" value="CBS-domain"/>
    <property type="match status" value="1"/>
</dbReference>
<evidence type="ECO:0000256" key="5">
    <source>
        <dbReference type="ARBA" id="ARBA00022692"/>
    </source>
</evidence>
<dbReference type="EMBL" id="CP130953">
    <property type="protein sequence ID" value="WLF50541.1"/>
    <property type="molecule type" value="Genomic_DNA"/>
</dbReference>
<evidence type="ECO:0000256" key="10">
    <source>
        <dbReference type="ARBA" id="ARBA00022989"/>
    </source>
</evidence>
<evidence type="ECO:0000256" key="17">
    <source>
        <dbReference type="PROSITE-ProRule" id="PRU00703"/>
    </source>
</evidence>
<dbReference type="PROSITE" id="PS51371">
    <property type="entry name" value="CBS"/>
    <property type="match status" value="1"/>
</dbReference>
<dbReference type="Proteomes" id="UP001066327">
    <property type="component" value="Unassembled WGS sequence"/>
</dbReference>
<dbReference type="GO" id="GO:0008237">
    <property type="term" value="F:metallopeptidase activity"/>
    <property type="evidence" value="ECO:0007669"/>
    <property type="project" value="UniProtKB-UniRule"/>
</dbReference>
<keyword evidence="10 14" id="KW-1133">Transmembrane helix</keyword>
<evidence type="ECO:0000256" key="11">
    <source>
        <dbReference type="ARBA" id="ARBA00023049"/>
    </source>
</evidence>
<feature type="transmembrane region" description="Helical" evidence="14">
    <location>
        <begin position="198"/>
        <end position="226"/>
    </location>
</feature>
<evidence type="ECO:0000256" key="4">
    <source>
        <dbReference type="ARBA" id="ARBA00022670"/>
    </source>
</evidence>
<dbReference type="CDD" id="cd06164">
    <property type="entry name" value="S2P-M50_SpoIVFB_CBS"/>
    <property type="match status" value="1"/>
</dbReference>
<dbReference type="RefSeq" id="WP_169694499.1">
    <property type="nucleotide sequence ID" value="NZ_CP130953.1"/>
</dbReference>
<evidence type="ECO:0000256" key="7">
    <source>
        <dbReference type="ARBA" id="ARBA00022737"/>
    </source>
</evidence>
<evidence type="ECO:0000256" key="14">
    <source>
        <dbReference type="PIRNR" id="PIRNR006404"/>
    </source>
</evidence>
<feature type="binding site" evidence="16">
    <location>
        <position position="68"/>
    </location>
    <ligand>
        <name>Zn(2+)</name>
        <dbReference type="ChEBI" id="CHEBI:29105"/>
        <note>catalytic</note>
    </ligand>
</feature>
<comment type="similarity">
    <text evidence="2 14">Belongs to the peptidase M50B family.</text>
</comment>
<dbReference type="InterPro" id="IPR046342">
    <property type="entry name" value="CBS_dom_sf"/>
</dbReference>
<keyword evidence="12 17" id="KW-0129">CBS domain</keyword>
<dbReference type="GO" id="GO:0006508">
    <property type="term" value="P:proteolysis"/>
    <property type="evidence" value="ECO:0007669"/>
    <property type="project" value="UniProtKB-KW"/>
</dbReference>
<comment type="cofactor">
    <cofactor evidence="14 16">
        <name>Zn(2+)</name>
        <dbReference type="ChEBI" id="CHEBI:29105"/>
    </cofactor>
    <text evidence="14 16">Binds 1 zinc ion per subunit.</text>
</comment>
<reference evidence="19" key="1">
    <citation type="submission" date="2022-12" db="EMBL/GenBank/DDBJ databases">
        <authorList>
            <person name="Krivoruchko A.V."/>
            <person name="Elkin A."/>
        </authorList>
    </citation>
    <scope>NUCLEOTIDE SEQUENCE</scope>
    <source>
        <strain evidence="19">IEGM 249</strain>
    </source>
</reference>
<keyword evidence="11 14" id="KW-0482">Metalloprotease</keyword>
<dbReference type="InterPro" id="IPR008915">
    <property type="entry name" value="Peptidase_M50"/>
</dbReference>
<keyword evidence="3 14" id="KW-1003">Cell membrane</keyword>
<evidence type="ECO:0000256" key="1">
    <source>
        <dbReference type="ARBA" id="ARBA00004651"/>
    </source>
</evidence>
<evidence type="ECO:0000256" key="16">
    <source>
        <dbReference type="PIRSR" id="PIRSR006404-2"/>
    </source>
</evidence>
<evidence type="ECO:0000256" key="6">
    <source>
        <dbReference type="ARBA" id="ARBA00022723"/>
    </source>
</evidence>
<evidence type="ECO:0000313" key="21">
    <source>
        <dbReference type="Proteomes" id="UP001066327"/>
    </source>
</evidence>
<organism evidence="20 22">
    <name type="scientific">Rhodococcus opacus</name>
    <name type="common">Nocardia opaca</name>
    <dbReference type="NCBI Taxonomy" id="37919"/>
    <lineage>
        <taxon>Bacteria</taxon>
        <taxon>Bacillati</taxon>
        <taxon>Actinomycetota</taxon>
        <taxon>Actinomycetes</taxon>
        <taxon>Mycobacteriales</taxon>
        <taxon>Nocardiaceae</taxon>
        <taxon>Rhodococcus</taxon>
    </lineage>
</organism>
<evidence type="ECO:0000256" key="9">
    <source>
        <dbReference type="ARBA" id="ARBA00022833"/>
    </source>
</evidence>
<accession>A0AAX3YML3</accession>
<feature type="transmembrane region" description="Helical" evidence="14">
    <location>
        <begin position="50"/>
        <end position="68"/>
    </location>
</feature>
<proteinExistence type="inferred from homology"/>